<organism evidence="3 4">
    <name type="scientific">Acidicapsa dinghuensis</name>
    <dbReference type="NCBI Taxonomy" id="2218256"/>
    <lineage>
        <taxon>Bacteria</taxon>
        <taxon>Pseudomonadati</taxon>
        <taxon>Acidobacteriota</taxon>
        <taxon>Terriglobia</taxon>
        <taxon>Terriglobales</taxon>
        <taxon>Acidobacteriaceae</taxon>
        <taxon>Acidicapsa</taxon>
    </lineage>
</organism>
<gene>
    <name evidence="3" type="ORF">ACFPT7_12090</name>
</gene>
<protein>
    <submittedName>
        <fullName evidence="3">WecB/TagA/CpsF family glycosyltransferase</fullName>
    </submittedName>
</protein>
<evidence type="ECO:0000256" key="2">
    <source>
        <dbReference type="ARBA" id="ARBA00022679"/>
    </source>
</evidence>
<name>A0ABW1EFG7_9BACT</name>
<proteinExistence type="predicted"/>
<sequence>MSSNARFQQILGVRFYVGDAQGAIEEVSRKGGLVVVPAAPALKNLAADHGYREALLGADFAIADSAFMVLLWNAINRNRIPKLSGLRYLRALLEEPDFCAPGHTFWVMPTAASAQRNLRWLRESGIRVGNENVYLAPLYDQVIHDEALLEQLEERRPRHIILGVGGGTQERLGFFLKKNLSYSPAIHCIGAAIAFLSGDQVHIPEWADHMGLGWLYRTLADPRRFFPRYWDARHLAPLLLKYRDRLPVTSS</sequence>
<comment type="caution">
    <text evidence="3">The sequence shown here is derived from an EMBL/GenBank/DDBJ whole genome shotgun (WGS) entry which is preliminary data.</text>
</comment>
<keyword evidence="4" id="KW-1185">Reference proteome</keyword>
<dbReference type="EMBL" id="JBHSPH010000003">
    <property type="protein sequence ID" value="MFC5863036.1"/>
    <property type="molecule type" value="Genomic_DNA"/>
</dbReference>
<dbReference type="PANTHER" id="PTHR34136">
    <property type="match status" value="1"/>
</dbReference>
<evidence type="ECO:0000313" key="3">
    <source>
        <dbReference type="EMBL" id="MFC5863036.1"/>
    </source>
</evidence>
<dbReference type="InterPro" id="IPR004629">
    <property type="entry name" value="WecG_TagA_CpsF"/>
</dbReference>
<dbReference type="RefSeq" id="WP_263339332.1">
    <property type="nucleotide sequence ID" value="NZ_JAGSYH010000005.1"/>
</dbReference>
<accession>A0ABW1EFG7</accession>
<keyword evidence="2" id="KW-0808">Transferase</keyword>
<keyword evidence="1" id="KW-0328">Glycosyltransferase</keyword>
<dbReference type="PANTHER" id="PTHR34136:SF1">
    <property type="entry name" value="UDP-N-ACETYL-D-MANNOSAMINURONIC ACID TRANSFERASE"/>
    <property type="match status" value="1"/>
</dbReference>
<evidence type="ECO:0000256" key="1">
    <source>
        <dbReference type="ARBA" id="ARBA00022676"/>
    </source>
</evidence>
<dbReference type="Pfam" id="PF03808">
    <property type="entry name" value="Glyco_tran_WecG"/>
    <property type="match status" value="1"/>
</dbReference>
<dbReference type="Proteomes" id="UP001596091">
    <property type="component" value="Unassembled WGS sequence"/>
</dbReference>
<reference evidence="4" key="1">
    <citation type="journal article" date="2019" name="Int. J. Syst. Evol. Microbiol.">
        <title>The Global Catalogue of Microorganisms (GCM) 10K type strain sequencing project: providing services to taxonomists for standard genome sequencing and annotation.</title>
        <authorList>
            <consortium name="The Broad Institute Genomics Platform"/>
            <consortium name="The Broad Institute Genome Sequencing Center for Infectious Disease"/>
            <person name="Wu L."/>
            <person name="Ma J."/>
        </authorList>
    </citation>
    <scope>NUCLEOTIDE SEQUENCE [LARGE SCALE GENOMIC DNA]</scope>
    <source>
        <strain evidence="4">JCM 4087</strain>
    </source>
</reference>
<evidence type="ECO:0000313" key="4">
    <source>
        <dbReference type="Proteomes" id="UP001596091"/>
    </source>
</evidence>